<protein>
    <submittedName>
        <fullName evidence="1">Uncharacterized protein</fullName>
    </submittedName>
</protein>
<evidence type="ECO:0000313" key="1">
    <source>
        <dbReference type="EMBL" id="TFK69779.1"/>
    </source>
</evidence>
<gene>
    <name evidence="1" type="ORF">BDN72DRAFT_585595</name>
</gene>
<organism evidence="1 2">
    <name type="scientific">Pluteus cervinus</name>
    <dbReference type="NCBI Taxonomy" id="181527"/>
    <lineage>
        <taxon>Eukaryota</taxon>
        <taxon>Fungi</taxon>
        <taxon>Dikarya</taxon>
        <taxon>Basidiomycota</taxon>
        <taxon>Agaricomycotina</taxon>
        <taxon>Agaricomycetes</taxon>
        <taxon>Agaricomycetidae</taxon>
        <taxon>Agaricales</taxon>
        <taxon>Pluteineae</taxon>
        <taxon>Pluteaceae</taxon>
        <taxon>Pluteus</taxon>
    </lineage>
</organism>
<sequence length="353" mass="40127">MDLNINPIREQPSSLQGMGLHKCPALGKPGKGKPGFLDTVLPEIFISIFSLDNIQGIETQTMSMTQSDLSLGPRHSKIPTPVVPFSITADFTVNPDDKPFTKLRHMRDRSIMAIPRSAPTTRKGWDPKRLRTVKMLNKLGVDVQFLFKAIVVIVVLIFLWHVLSLLLGTSSSIVKWVFISFFSIFRAIFSFLFAFLWSKAYIPKVNLDAPVQYKHVDCPAPIDLIHTWELESFNLTSSGTPTALHYTLDLERAHRLSVIDADKRDTIMRIIVDDEVRGLTRDFELDKTVDCGVDNYRNCLKAHSAGFVIIEKGKHSVTVEYAGKEFLDRDAYTVNWEGEKQRRIFWKREKCGS</sequence>
<reference evidence="1 2" key="1">
    <citation type="journal article" date="2019" name="Nat. Ecol. Evol.">
        <title>Megaphylogeny resolves global patterns of mushroom evolution.</title>
        <authorList>
            <person name="Varga T."/>
            <person name="Krizsan K."/>
            <person name="Foldi C."/>
            <person name="Dima B."/>
            <person name="Sanchez-Garcia M."/>
            <person name="Sanchez-Ramirez S."/>
            <person name="Szollosi G.J."/>
            <person name="Szarkandi J.G."/>
            <person name="Papp V."/>
            <person name="Albert L."/>
            <person name="Andreopoulos W."/>
            <person name="Angelini C."/>
            <person name="Antonin V."/>
            <person name="Barry K.W."/>
            <person name="Bougher N.L."/>
            <person name="Buchanan P."/>
            <person name="Buyck B."/>
            <person name="Bense V."/>
            <person name="Catcheside P."/>
            <person name="Chovatia M."/>
            <person name="Cooper J."/>
            <person name="Damon W."/>
            <person name="Desjardin D."/>
            <person name="Finy P."/>
            <person name="Geml J."/>
            <person name="Haridas S."/>
            <person name="Hughes K."/>
            <person name="Justo A."/>
            <person name="Karasinski D."/>
            <person name="Kautmanova I."/>
            <person name="Kiss B."/>
            <person name="Kocsube S."/>
            <person name="Kotiranta H."/>
            <person name="LaButti K.M."/>
            <person name="Lechner B.E."/>
            <person name="Liimatainen K."/>
            <person name="Lipzen A."/>
            <person name="Lukacs Z."/>
            <person name="Mihaltcheva S."/>
            <person name="Morgado L.N."/>
            <person name="Niskanen T."/>
            <person name="Noordeloos M.E."/>
            <person name="Ohm R.A."/>
            <person name="Ortiz-Santana B."/>
            <person name="Ovrebo C."/>
            <person name="Racz N."/>
            <person name="Riley R."/>
            <person name="Savchenko A."/>
            <person name="Shiryaev A."/>
            <person name="Soop K."/>
            <person name="Spirin V."/>
            <person name="Szebenyi C."/>
            <person name="Tomsovsky M."/>
            <person name="Tulloss R.E."/>
            <person name="Uehling J."/>
            <person name="Grigoriev I.V."/>
            <person name="Vagvolgyi C."/>
            <person name="Papp T."/>
            <person name="Martin F.M."/>
            <person name="Miettinen O."/>
            <person name="Hibbett D.S."/>
            <person name="Nagy L.G."/>
        </authorList>
    </citation>
    <scope>NUCLEOTIDE SEQUENCE [LARGE SCALE GENOMIC DNA]</scope>
    <source>
        <strain evidence="1 2">NL-1719</strain>
    </source>
</reference>
<proteinExistence type="predicted"/>
<dbReference type="Proteomes" id="UP000308600">
    <property type="component" value="Unassembled WGS sequence"/>
</dbReference>
<evidence type="ECO:0000313" key="2">
    <source>
        <dbReference type="Proteomes" id="UP000308600"/>
    </source>
</evidence>
<dbReference type="EMBL" id="ML208324">
    <property type="protein sequence ID" value="TFK69779.1"/>
    <property type="molecule type" value="Genomic_DNA"/>
</dbReference>
<name>A0ACD3AWR5_9AGAR</name>
<accession>A0ACD3AWR5</accession>
<keyword evidence="2" id="KW-1185">Reference proteome</keyword>